<proteinExistence type="predicted"/>
<evidence type="ECO:0000313" key="2">
    <source>
        <dbReference type="Proteomes" id="UP001597318"/>
    </source>
</evidence>
<keyword evidence="2" id="KW-1185">Reference proteome</keyword>
<dbReference type="RefSeq" id="WP_379049605.1">
    <property type="nucleotide sequence ID" value="NZ_JBHUIK010000001.1"/>
</dbReference>
<accession>A0ABW5BQL3</accession>
<evidence type="ECO:0000313" key="1">
    <source>
        <dbReference type="EMBL" id="MFD2212387.1"/>
    </source>
</evidence>
<dbReference type="Proteomes" id="UP001597318">
    <property type="component" value="Unassembled WGS sequence"/>
</dbReference>
<reference evidence="2" key="1">
    <citation type="journal article" date="2019" name="Int. J. Syst. Evol. Microbiol.">
        <title>The Global Catalogue of Microorganisms (GCM) 10K type strain sequencing project: providing services to taxonomists for standard genome sequencing and annotation.</title>
        <authorList>
            <consortium name="The Broad Institute Genomics Platform"/>
            <consortium name="The Broad Institute Genome Sequencing Center for Infectious Disease"/>
            <person name="Wu L."/>
            <person name="Ma J."/>
        </authorList>
    </citation>
    <scope>NUCLEOTIDE SEQUENCE [LARGE SCALE GENOMIC DNA]</scope>
    <source>
        <strain evidence="2">CGMCC 1.15474</strain>
    </source>
</reference>
<sequence length="256" mass="30149">MGMMMNEDLVLNYYVSEIMLKENSQINTESFYTQAFALATSAMQKRFSDYLLRVIPSKDTVYKYIDVHDSVPLSRLKEFLDCFSTNKEVTPFNFGQIKYHYDSLFLSLTELGYLDYLYDEEYLLSVDEAGEKIGMSRPTINKYGKSGQLETIATTKHKKIPFHAVEIWNNTELLTKVQMLSEAFRSRNFYLKQHEEVLLRIKEFEKDYENQPFEIVFKDVLDGKIHWDEVDSVSDYMEWESLIDDLNEIKSKLGNK</sequence>
<dbReference type="EMBL" id="JBHUIK010000001">
    <property type="protein sequence ID" value="MFD2212387.1"/>
    <property type="molecule type" value="Genomic_DNA"/>
</dbReference>
<comment type="caution">
    <text evidence="1">The sequence shown here is derived from an EMBL/GenBank/DDBJ whole genome shotgun (WGS) entry which is preliminary data.</text>
</comment>
<name>A0ABW5BQL3_9BACI</name>
<protein>
    <recommendedName>
        <fullName evidence="3">DNA-binding protein</fullName>
    </recommendedName>
</protein>
<organism evidence="1 2">
    <name type="scientific">Metabacillus endolithicus</name>
    <dbReference type="NCBI Taxonomy" id="1535204"/>
    <lineage>
        <taxon>Bacteria</taxon>
        <taxon>Bacillati</taxon>
        <taxon>Bacillota</taxon>
        <taxon>Bacilli</taxon>
        <taxon>Bacillales</taxon>
        <taxon>Bacillaceae</taxon>
        <taxon>Metabacillus</taxon>
    </lineage>
</organism>
<gene>
    <name evidence="1" type="ORF">ACFSKK_01530</name>
</gene>
<evidence type="ECO:0008006" key="3">
    <source>
        <dbReference type="Google" id="ProtNLM"/>
    </source>
</evidence>